<keyword evidence="4" id="KW-0460">Magnesium</keyword>
<evidence type="ECO:0000256" key="2">
    <source>
        <dbReference type="ARBA" id="ARBA00022723"/>
    </source>
</evidence>
<comment type="similarity">
    <text evidence="1">Belongs to the 5'(3')-deoxyribonucleotidase family.</text>
</comment>
<dbReference type="InterPro" id="IPR008380">
    <property type="entry name" value="HAD-SF_hydro_IG_5-nucl"/>
</dbReference>
<dbReference type="Gene3D" id="3.40.50.1000">
    <property type="entry name" value="HAD superfamily/HAD-like"/>
    <property type="match status" value="1"/>
</dbReference>
<evidence type="ECO:0000256" key="4">
    <source>
        <dbReference type="ARBA" id="ARBA00022842"/>
    </source>
</evidence>
<keyword evidence="3" id="KW-0378">Hydrolase</keyword>
<reference evidence="5" key="3">
    <citation type="submission" date="2025-09" db="UniProtKB">
        <authorList>
            <consortium name="Ensembl"/>
        </authorList>
    </citation>
    <scope>IDENTIFICATION</scope>
</reference>
<dbReference type="GO" id="GO:0046872">
    <property type="term" value="F:metal ion binding"/>
    <property type="evidence" value="ECO:0007669"/>
    <property type="project" value="UniProtKB-KW"/>
</dbReference>
<dbReference type="GeneTree" id="ENSGT00940000164911"/>
<dbReference type="Pfam" id="PF05761">
    <property type="entry name" value="5_nucleotid"/>
    <property type="match status" value="1"/>
</dbReference>
<dbReference type="PANTHER" id="PTHR12103">
    <property type="entry name" value="5'-NUCLEOTIDASE DOMAIN-CONTAINING"/>
    <property type="match status" value="1"/>
</dbReference>
<evidence type="ECO:0000313" key="5">
    <source>
        <dbReference type="Ensembl" id="ENSHHUP00000037069.1"/>
    </source>
</evidence>
<name>A0A4W5MH39_9TELE</name>
<evidence type="ECO:0000256" key="3">
    <source>
        <dbReference type="ARBA" id="ARBA00022801"/>
    </source>
</evidence>
<sequence>MSLCCLSPDLIPPDVCVTCSTLPLSMQTMRSAWRRWTSMGLTMTTTWPSTPNALNNMIYNTARDFVIEHYKYPEGIRTMDLQYCFVLPILMKIDAFHYIQLGTYDPEHLIKDVSEAIGMVHIKGYMYKWIMQDLVEQCWILFVMSSQTPFFFTPKLFLITNSPFSFVDKCMRYMVGKDLKDFFDRVIVQADKPHFFNDCEVSMKCFYVTCCHWDKINSWRGSSVLYFGNHLYSDLAVSESFISPLIFVVHSSHWQQRTGRKGEALTLVNKRLLHFIILFHSLIKPCYILSFTCYSPSSRTVSPFFRLRTKNLFNMASISCLLNYDLAYTFYLLCIPLQHEVPLWMDQICSGCMKTSFLEEMAHIC</sequence>
<dbReference type="Ensembl" id="ENSHHUT00000038543.1">
    <property type="protein sequence ID" value="ENSHHUP00000037069.1"/>
    <property type="gene ID" value="ENSHHUG00000023223.1"/>
</dbReference>
<keyword evidence="2" id="KW-0479">Metal-binding</keyword>
<accession>A0A4W5MH39</accession>
<dbReference type="STRING" id="62062.ENSHHUP00000037069"/>
<dbReference type="GO" id="GO:0008253">
    <property type="term" value="F:5'-nucleotidase activity"/>
    <property type="evidence" value="ECO:0007669"/>
    <property type="project" value="TreeGrafter"/>
</dbReference>
<dbReference type="AlphaFoldDB" id="A0A4W5MH39"/>
<reference evidence="6" key="1">
    <citation type="submission" date="2018-06" db="EMBL/GenBank/DDBJ databases">
        <title>Genome assembly of Danube salmon.</title>
        <authorList>
            <person name="Macqueen D.J."/>
            <person name="Gundappa M.K."/>
        </authorList>
    </citation>
    <scope>NUCLEOTIDE SEQUENCE [LARGE SCALE GENOMIC DNA]</scope>
</reference>
<proteinExistence type="inferred from homology"/>
<dbReference type="Proteomes" id="UP000314982">
    <property type="component" value="Unassembled WGS sequence"/>
</dbReference>
<organism evidence="5 6">
    <name type="scientific">Hucho hucho</name>
    <name type="common">huchen</name>
    <dbReference type="NCBI Taxonomy" id="62062"/>
    <lineage>
        <taxon>Eukaryota</taxon>
        <taxon>Metazoa</taxon>
        <taxon>Chordata</taxon>
        <taxon>Craniata</taxon>
        <taxon>Vertebrata</taxon>
        <taxon>Euteleostomi</taxon>
        <taxon>Actinopterygii</taxon>
        <taxon>Neopterygii</taxon>
        <taxon>Teleostei</taxon>
        <taxon>Protacanthopterygii</taxon>
        <taxon>Salmoniformes</taxon>
        <taxon>Salmonidae</taxon>
        <taxon>Salmoninae</taxon>
        <taxon>Hucho</taxon>
    </lineage>
</organism>
<evidence type="ECO:0000256" key="1">
    <source>
        <dbReference type="ARBA" id="ARBA00009589"/>
    </source>
</evidence>
<keyword evidence="6" id="KW-1185">Reference proteome</keyword>
<dbReference type="InterPro" id="IPR023214">
    <property type="entry name" value="HAD_sf"/>
</dbReference>
<evidence type="ECO:0000313" key="6">
    <source>
        <dbReference type="Proteomes" id="UP000314982"/>
    </source>
</evidence>
<dbReference type="PANTHER" id="PTHR12103:SF19">
    <property type="entry name" value="5'-NUCLEOTIDASE DOMAIN-CONTAINING 2"/>
    <property type="match status" value="1"/>
</dbReference>
<reference evidence="5" key="2">
    <citation type="submission" date="2025-08" db="UniProtKB">
        <authorList>
            <consortium name="Ensembl"/>
        </authorList>
    </citation>
    <scope>IDENTIFICATION</scope>
</reference>
<protein>
    <submittedName>
        <fullName evidence="5">Uncharacterized protein</fullName>
    </submittedName>
</protein>
<dbReference type="SUPFAM" id="SSF56784">
    <property type="entry name" value="HAD-like"/>
    <property type="match status" value="1"/>
</dbReference>
<dbReference type="InterPro" id="IPR036412">
    <property type="entry name" value="HAD-like_sf"/>
</dbReference>